<dbReference type="GO" id="GO:0015344">
    <property type="term" value="F:siderophore uptake transmembrane transporter activity"/>
    <property type="evidence" value="ECO:0007669"/>
    <property type="project" value="TreeGrafter"/>
</dbReference>
<dbReference type="GO" id="GO:0044718">
    <property type="term" value="P:siderophore transmembrane transport"/>
    <property type="evidence" value="ECO:0007669"/>
    <property type="project" value="TreeGrafter"/>
</dbReference>
<evidence type="ECO:0000256" key="11">
    <source>
        <dbReference type="RuleBase" id="RU003357"/>
    </source>
</evidence>
<keyword evidence="3 10" id="KW-1134">Transmembrane beta strand</keyword>
<evidence type="ECO:0000313" key="14">
    <source>
        <dbReference type="EMBL" id="AEB09956.1"/>
    </source>
</evidence>
<dbReference type="RefSeq" id="WP_013707065.1">
    <property type="nucleotide sequence ID" value="NC_015388.1"/>
</dbReference>
<dbReference type="InterPro" id="IPR000531">
    <property type="entry name" value="Beta-barrel_TonB"/>
</dbReference>
<dbReference type="STRING" id="880072.Desac_2127"/>
<dbReference type="Pfam" id="PF07715">
    <property type="entry name" value="Plug"/>
    <property type="match status" value="1"/>
</dbReference>
<reference evidence="15" key="2">
    <citation type="submission" date="2011-03" db="EMBL/GenBank/DDBJ databases">
        <title>The complete genome of Desulfobacca acetoxidans DSM 11109.</title>
        <authorList>
            <consortium name="US DOE Joint Genome Institute (JGI-PGF)"/>
            <person name="Lucas S."/>
            <person name="Copeland A."/>
            <person name="Lapidus A."/>
            <person name="Bruce D."/>
            <person name="Goodwin L."/>
            <person name="Pitluck S."/>
            <person name="Peters L."/>
            <person name="Kyrpides N."/>
            <person name="Mavromatis K."/>
            <person name="Ivanova N."/>
            <person name="Ovchinnikova G."/>
            <person name="Teshima H."/>
            <person name="Detter J.C."/>
            <person name="Han C."/>
            <person name="Land M."/>
            <person name="Hauser L."/>
            <person name="Markowitz V."/>
            <person name="Cheng J.-F."/>
            <person name="Hugenholtz P."/>
            <person name="Woyke T."/>
            <person name="Wu D."/>
            <person name="Spring S."/>
            <person name="Schueler E."/>
            <person name="Brambilla E."/>
            <person name="Klenk H.-P."/>
            <person name="Eisen J.A."/>
        </authorList>
    </citation>
    <scope>NUCLEOTIDE SEQUENCE [LARGE SCALE GENOMIC DNA]</scope>
    <source>
        <strain evidence="15">ATCC 700848 / DSM 11109 / ASRB2</strain>
    </source>
</reference>
<dbReference type="Gene3D" id="2.170.130.10">
    <property type="entry name" value="TonB-dependent receptor, plug domain"/>
    <property type="match status" value="1"/>
</dbReference>
<dbReference type="GO" id="GO:0009279">
    <property type="term" value="C:cell outer membrane"/>
    <property type="evidence" value="ECO:0007669"/>
    <property type="project" value="UniProtKB-SubCell"/>
</dbReference>
<keyword evidence="15" id="KW-1185">Reference proteome</keyword>
<dbReference type="EMBL" id="CP002629">
    <property type="protein sequence ID" value="AEB09956.1"/>
    <property type="molecule type" value="Genomic_DNA"/>
</dbReference>
<dbReference type="Pfam" id="PF00593">
    <property type="entry name" value="TonB_dep_Rec_b-barrel"/>
    <property type="match status" value="1"/>
</dbReference>
<keyword evidence="5" id="KW-0732">Signal</keyword>
<dbReference type="InterPro" id="IPR036942">
    <property type="entry name" value="Beta-barrel_TonB_sf"/>
</dbReference>
<dbReference type="AlphaFoldDB" id="F2NK12"/>
<evidence type="ECO:0000256" key="10">
    <source>
        <dbReference type="PROSITE-ProRule" id="PRU01360"/>
    </source>
</evidence>
<gene>
    <name evidence="14" type="ordered locus">Desac_2127</name>
</gene>
<feature type="domain" description="TonB-dependent receptor-like beta-barrel" evidence="12">
    <location>
        <begin position="276"/>
        <end position="626"/>
    </location>
</feature>
<dbReference type="InterPro" id="IPR012910">
    <property type="entry name" value="Plug_dom"/>
</dbReference>
<dbReference type="Proteomes" id="UP000000483">
    <property type="component" value="Chromosome"/>
</dbReference>
<dbReference type="eggNOG" id="COG4771">
    <property type="taxonomic scope" value="Bacteria"/>
</dbReference>
<evidence type="ECO:0000256" key="7">
    <source>
        <dbReference type="ARBA" id="ARBA00023136"/>
    </source>
</evidence>
<dbReference type="KEGG" id="dao:Desac_2127"/>
<keyword evidence="8 14" id="KW-0675">Receptor</keyword>
<evidence type="ECO:0000256" key="1">
    <source>
        <dbReference type="ARBA" id="ARBA00004571"/>
    </source>
</evidence>
<dbReference type="PANTHER" id="PTHR30069:SF29">
    <property type="entry name" value="HEMOGLOBIN AND HEMOGLOBIN-HAPTOGLOBIN-BINDING PROTEIN 1-RELATED"/>
    <property type="match status" value="1"/>
</dbReference>
<evidence type="ECO:0000313" key="15">
    <source>
        <dbReference type="Proteomes" id="UP000000483"/>
    </source>
</evidence>
<reference evidence="14 15" key="1">
    <citation type="journal article" date="2011" name="Stand. Genomic Sci.">
        <title>Complete genome sequence of the acetate-degrading sulfate reducer Desulfobacca acetoxidans type strain (ASRB2).</title>
        <authorList>
            <person name="Goker M."/>
            <person name="Teshima H."/>
            <person name="Lapidus A."/>
            <person name="Nolan M."/>
            <person name="Lucas S."/>
            <person name="Hammon N."/>
            <person name="Deshpande S."/>
            <person name="Cheng J.F."/>
            <person name="Tapia R."/>
            <person name="Han C."/>
            <person name="Goodwin L."/>
            <person name="Pitluck S."/>
            <person name="Huntemann M."/>
            <person name="Liolios K."/>
            <person name="Ivanova N."/>
            <person name="Pagani I."/>
            <person name="Mavromatis K."/>
            <person name="Ovchinikova G."/>
            <person name="Pati A."/>
            <person name="Chen A."/>
            <person name="Palaniappan K."/>
            <person name="Land M."/>
            <person name="Hauser L."/>
            <person name="Brambilla E.M."/>
            <person name="Rohde M."/>
            <person name="Spring S."/>
            <person name="Detter J.C."/>
            <person name="Woyke T."/>
            <person name="Bristow J."/>
            <person name="Eisen J.A."/>
            <person name="Markowitz V."/>
            <person name="Hugenholtz P."/>
            <person name="Kyrpides N.C."/>
            <person name="Klenk H.P."/>
        </authorList>
    </citation>
    <scope>NUCLEOTIDE SEQUENCE [LARGE SCALE GENOMIC DNA]</scope>
    <source>
        <strain evidence="15">ATCC 700848 / DSM 11109 / ASRB2</strain>
    </source>
</reference>
<evidence type="ECO:0000256" key="9">
    <source>
        <dbReference type="ARBA" id="ARBA00023237"/>
    </source>
</evidence>
<keyword evidence="6 11" id="KW-0798">TonB box</keyword>
<evidence type="ECO:0000256" key="8">
    <source>
        <dbReference type="ARBA" id="ARBA00023170"/>
    </source>
</evidence>
<evidence type="ECO:0000256" key="6">
    <source>
        <dbReference type="ARBA" id="ARBA00023077"/>
    </source>
</evidence>
<evidence type="ECO:0000256" key="3">
    <source>
        <dbReference type="ARBA" id="ARBA00022452"/>
    </source>
</evidence>
<sequence>MKSFKIVVAAFLLSLICPELLFSEEEKKEQVNVMEEILVETERVVEKQDKITIRPEGLPAQVDIITKDEIQRTPYTGDVLDILRKVPGLNVQKYPRGDMGHQIGLRGFIGNNGVAVFVDGVPVNTLHWWNGQVEIGWLIPEMIERVEVIKGPFSALYGNFALGGTINFVTRKSDPSSSLGGYGGSFATGRGVGVFSDPSLQYTPFLVWEGYIRDGYRENSDYQRGQFFNKVTFPLWQGDVSVRAHYAARTWSDAGYLKIEEMKKGIVSRTSAVNLTDRGDSEMADVVVNYSPHGGEEGLHATLYYTYLWNATGRTFPPSPQARRDSSENYCGWRLLYDYRPFDQLSLIAGNELRYDSAKTNDMSSLNYYTITKVKSLYDFNQFNTAFFVQGQYKPFSFFKLVGGLRYDTFNIDVNNILYPQNSGNAYPDIWSPKIGLVITPYQDINIYANKGTGFLSPSPSQLSPASATQKANFDLGLAKLDTWDVGINALLFKRLQINIDYYNTLYQREQWLNPATLVYENLGASKRTGVEVEAKIFLTNELTFYGSWADVRARLKNPQTPGAVYITGQPEDISTVGINYQKAWAGGGQQAVFDFCYARSGRKPVDTSGALIGSQFDRYLMKVSYRYKKWTASVDACFTPRKYAADTYTTQSGEIAIIPYPTWDVLAGIRYQF</sequence>
<proteinExistence type="inferred from homology"/>
<keyword evidence="2 10" id="KW-0813">Transport</keyword>
<dbReference type="SUPFAM" id="SSF56935">
    <property type="entry name" value="Porins"/>
    <property type="match status" value="1"/>
</dbReference>
<dbReference type="HOGENOM" id="CLU_407554_0_0_7"/>
<comment type="similarity">
    <text evidence="10 11">Belongs to the TonB-dependent receptor family.</text>
</comment>
<dbReference type="InterPro" id="IPR039426">
    <property type="entry name" value="TonB-dep_rcpt-like"/>
</dbReference>
<organism evidence="14 15">
    <name type="scientific">Desulfobacca acetoxidans (strain ATCC 700848 / DSM 11109 / ASRB2)</name>
    <dbReference type="NCBI Taxonomy" id="880072"/>
    <lineage>
        <taxon>Bacteria</taxon>
        <taxon>Pseudomonadati</taxon>
        <taxon>Thermodesulfobacteriota</taxon>
        <taxon>Desulfobaccia</taxon>
        <taxon>Desulfobaccales</taxon>
        <taxon>Desulfobaccaceae</taxon>
        <taxon>Desulfobacca</taxon>
    </lineage>
</organism>
<name>F2NK12_DESAR</name>
<evidence type="ECO:0000256" key="2">
    <source>
        <dbReference type="ARBA" id="ARBA00022448"/>
    </source>
</evidence>
<evidence type="ECO:0000259" key="12">
    <source>
        <dbReference type="Pfam" id="PF00593"/>
    </source>
</evidence>
<keyword evidence="4 10" id="KW-0812">Transmembrane</keyword>
<protein>
    <submittedName>
        <fullName evidence="14">TonB-dependent receptor plug</fullName>
    </submittedName>
</protein>
<keyword evidence="9 10" id="KW-0998">Cell outer membrane</keyword>
<feature type="domain" description="TonB-dependent receptor plug" evidence="13">
    <location>
        <begin position="58"/>
        <end position="165"/>
    </location>
</feature>
<evidence type="ECO:0000256" key="5">
    <source>
        <dbReference type="ARBA" id="ARBA00022729"/>
    </source>
</evidence>
<evidence type="ECO:0000259" key="13">
    <source>
        <dbReference type="Pfam" id="PF07715"/>
    </source>
</evidence>
<dbReference type="PANTHER" id="PTHR30069">
    <property type="entry name" value="TONB-DEPENDENT OUTER MEMBRANE RECEPTOR"/>
    <property type="match status" value="1"/>
</dbReference>
<evidence type="ECO:0000256" key="4">
    <source>
        <dbReference type="ARBA" id="ARBA00022692"/>
    </source>
</evidence>
<keyword evidence="7 10" id="KW-0472">Membrane</keyword>
<comment type="subcellular location">
    <subcellularLocation>
        <location evidence="1 10">Cell outer membrane</location>
        <topology evidence="1 10">Multi-pass membrane protein</topology>
    </subcellularLocation>
</comment>
<dbReference type="PROSITE" id="PS52016">
    <property type="entry name" value="TONB_DEPENDENT_REC_3"/>
    <property type="match status" value="1"/>
</dbReference>
<dbReference type="InterPro" id="IPR037066">
    <property type="entry name" value="Plug_dom_sf"/>
</dbReference>
<dbReference type="Gene3D" id="2.40.170.20">
    <property type="entry name" value="TonB-dependent receptor, beta-barrel domain"/>
    <property type="match status" value="1"/>
</dbReference>
<accession>F2NK12</accession>